<dbReference type="InterPro" id="IPR003653">
    <property type="entry name" value="Peptidase_C48_C"/>
</dbReference>
<dbReference type="Gene3D" id="3.40.395.10">
    <property type="entry name" value="Adenoviral Proteinase, Chain A"/>
    <property type="match status" value="1"/>
</dbReference>
<keyword evidence="7" id="KW-1185">Reference proteome</keyword>
<feature type="coiled-coil region" evidence="5">
    <location>
        <begin position="265"/>
        <end position="310"/>
    </location>
</feature>
<dbReference type="InterPro" id="IPR038765">
    <property type="entry name" value="Papain-like_cys_pep_sf"/>
</dbReference>
<dbReference type="WBParaSite" id="Pan_g23338.t1">
    <property type="protein sequence ID" value="Pan_g23338.t1"/>
    <property type="gene ID" value="Pan_g23338"/>
</dbReference>
<dbReference type="GO" id="GO:0016926">
    <property type="term" value="P:protein desumoylation"/>
    <property type="evidence" value="ECO:0007669"/>
    <property type="project" value="TreeGrafter"/>
</dbReference>
<evidence type="ECO:0000256" key="4">
    <source>
        <dbReference type="ARBA" id="ARBA00022807"/>
    </source>
</evidence>
<dbReference type="FunFam" id="3.40.395.10:FF:000001">
    <property type="entry name" value="Sentrin-specific protease 1"/>
    <property type="match status" value="1"/>
</dbReference>
<sequence>MSFWRSKEDLKSDFSEGLFALPKRRRIESDDCEIIGVVAQDEPLTEQVPSTTPSYPFLGNFDFSKLRYSVRESTRIRDKFANSSLFDFDAKTKYAKLLADQKQASVRPVSSASSTTSSNLSYRRRPVSSFRSADVSGFAKLFDTSSLSNYSREPSPPKMGGVTSRFSFLRNKPSNESLADSLEQLEQFVDAARLPPESRPRLVDYDDSVVSDALEISERFSSSYIDEKFKKSPTPKRVIEVQPIPIDEDILNRGLDNSKLNELELERLERQRIRDRENKERAEELARLTRENIENEKQRLSGEISADQRNSIYSGLDHFSIVLDLPSAEESFPPLPEEANEFIDIVWNRRLPQDEVLVDANPFKIHRKDLHTLSGLNWLNDEIINFYFNLIVQRATAEDADLPKVYAFQTFFYTTLCSKGYPGVKRWTRKVDVFAHDLWLIPVHLSVHWCLAVVDVANQAIFYYDSMLGKNSDVFDLLLDYIQSEHKDKKKQDLDVSKWRTCRLMDIPTQQNGSDCGMFACKFAEYASRRAEIDFTQKHMPYFRKRMVWEICQQQLM</sequence>
<proteinExistence type="inferred from homology"/>
<keyword evidence="5" id="KW-0175">Coiled coil</keyword>
<accession>A0A7E4VQA5</accession>
<keyword evidence="2" id="KW-0645">Protease</keyword>
<protein>
    <submittedName>
        <fullName evidence="8">ULP_PROTEASE domain-containing protein</fullName>
    </submittedName>
</protein>
<evidence type="ECO:0000256" key="1">
    <source>
        <dbReference type="ARBA" id="ARBA00005234"/>
    </source>
</evidence>
<dbReference type="GO" id="GO:0060255">
    <property type="term" value="P:regulation of macromolecule metabolic process"/>
    <property type="evidence" value="ECO:0007669"/>
    <property type="project" value="UniProtKB-ARBA"/>
</dbReference>
<dbReference type="GO" id="GO:0006508">
    <property type="term" value="P:proteolysis"/>
    <property type="evidence" value="ECO:0007669"/>
    <property type="project" value="UniProtKB-KW"/>
</dbReference>
<dbReference type="GO" id="GO:0016929">
    <property type="term" value="F:deSUMOylase activity"/>
    <property type="evidence" value="ECO:0007669"/>
    <property type="project" value="TreeGrafter"/>
</dbReference>
<name>A0A7E4VQA5_PANRE</name>
<feature type="domain" description="Ubiquitin-like protease family profile" evidence="6">
    <location>
        <begin position="363"/>
        <end position="527"/>
    </location>
</feature>
<dbReference type="GO" id="GO:0080090">
    <property type="term" value="P:regulation of primary metabolic process"/>
    <property type="evidence" value="ECO:0007669"/>
    <property type="project" value="UniProtKB-ARBA"/>
</dbReference>
<reference evidence="7" key="1">
    <citation type="journal article" date="2013" name="Genetics">
        <title>The draft genome and transcriptome of Panagrellus redivivus are shaped by the harsh demands of a free-living lifestyle.</title>
        <authorList>
            <person name="Srinivasan J."/>
            <person name="Dillman A.R."/>
            <person name="Macchietto M.G."/>
            <person name="Heikkinen L."/>
            <person name="Lakso M."/>
            <person name="Fracchia K.M."/>
            <person name="Antoshechkin I."/>
            <person name="Mortazavi A."/>
            <person name="Wong G."/>
            <person name="Sternberg P.W."/>
        </authorList>
    </citation>
    <scope>NUCLEOTIDE SEQUENCE [LARGE SCALE GENOMIC DNA]</scope>
    <source>
        <strain evidence="7">MT8872</strain>
    </source>
</reference>
<reference evidence="8" key="2">
    <citation type="submission" date="2020-10" db="UniProtKB">
        <authorList>
            <consortium name="WormBaseParasite"/>
        </authorList>
    </citation>
    <scope>IDENTIFICATION</scope>
</reference>
<comment type="similarity">
    <text evidence="1">Belongs to the peptidase C48 family.</text>
</comment>
<dbReference type="Pfam" id="PF02902">
    <property type="entry name" value="Peptidase_C48"/>
    <property type="match status" value="1"/>
</dbReference>
<dbReference type="Proteomes" id="UP000492821">
    <property type="component" value="Unassembled WGS sequence"/>
</dbReference>
<dbReference type="AlphaFoldDB" id="A0A7E4VQA5"/>
<keyword evidence="3" id="KW-0378">Hydrolase</keyword>
<evidence type="ECO:0000313" key="7">
    <source>
        <dbReference type="Proteomes" id="UP000492821"/>
    </source>
</evidence>
<keyword evidence="4" id="KW-0788">Thiol protease</keyword>
<evidence type="ECO:0000259" key="6">
    <source>
        <dbReference type="PROSITE" id="PS50600"/>
    </source>
</evidence>
<evidence type="ECO:0000256" key="3">
    <source>
        <dbReference type="ARBA" id="ARBA00022801"/>
    </source>
</evidence>
<dbReference type="SUPFAM" id="SSF54001">
    <property type="entry name" value="Cysteine proteinases"/>
    <property type="match status" value="1"/>
</dbReference>
<evidence type="ECO:0000256" key="2">
    <source>
        <dbReference type="ARBA" id="ARBA00022670"/>
    </source>
</evidence>
<evidence type="ECO:0000256" key="5">
    <source>
        <dbReference type="SAM" id="Coils"/>
    </source>
</evidence>
<organism evidence="7 8">
    <name type="scientific">Panagrellus redivivus</name>
    <name type="common">Microworm</name>
    <dbReference type="NCBI Taxonomy" id="6233"/>
    <lineage>
        <taxon>Eukaryota</taxon>
        <taxon>Metazoa</taxon>
        <taxon>Ecdysozoa</taxon>
        <taxon>Nematoda</taxon>
        <taxon>Chromadorea</taxon>
        <taxon>Rhabditida</taxon>
        <taxon>Tylenchina</taxon>
        <taxon>Panagrolaimomorpha</taxon>
        <taxon>Panagrolaimoidea</taxon>
        <taxon>Panagrolaimidae</taxon>
        <taxon>Panagrellus</taxon>
    </lineage>
</organism>
<dbReference type="PANTHER" id="PTHR12606:SF141">
    <property type="entry name" value="GH15225P-RELATED"/>
    <property type="match status" value="1"/>
</dbReference>
<dbReference type="PROSITE" id="PS50600">
    <property type="entry name" value="ULP_PROTEASE"/>
    <property type="match status" value="1"/>
</dbReference>
<dbReference type="PANTHER" id="PTHR12606">
    <property type="entry name" value="SENTRIN/SUMO-SPECIFIC PROTEASE"/>
    <property type="match status" value="1"/>
</dbReference>
<dbReference type="GO" id="GO:0005634">
    <property type="term" value="C:nucleus"/>
    <property type="evidence" value="ECO:0007669"/>
    <property type="project" value="TreeGrafter"/>
</dbReference>
<evidence type="ECO:0000313" key="8">
    <source>
        <dbReference type="WBParaSite" id="Pan_g23338.t1"/>
    </source>
</evidence>